<gene>
    <name evidence="1" type="ORF">E5353_17810</name>
</gene>
<evidence type="ECO:0000313" key="2">
    <source>
        <dbReference type="Proteomes" id="UP000309566"/>
    </source>
</evidence>
<organism evidence="1 2">
    <name type="scientific">Bacteroides caecimuris</name>
    <dbReference type="NCBI Taxonomy" id="1796613"/>
    <lineage>
        <taxon>Bacteria</taxon>
        <taxon>Pseudomonadati</taxon>
        <taxon>Bacteroidota</taxon>
        <taxon>Bacteroidia</taxon>
        <taxon>Bacteroidales</taxon>
        <taxon>Bacteroidaceae</taxon>
        <taxon>Bacteroides</taxon>
    </lineage>
</organism>
<accession>A0A4S2CCB4</accession>
<sequence length="76" mass="8429">MKKKIIGLIAIVAIATIAGYNVCASQNNMKLSDLTLANVEALAASPEVDIPYICVGETKACYDPYYHEVFEGYRWR</sequence>
<reference evidence="1 2" key="1">
    <citation type="submission" date="2019-04" db="EMBL/GenBank/DDBJ databases">
        <title>Microbes associate with the intestines of laboratory mice.</title>
        <authorList>
            <person name="Navarre W."/>
            <person name="Wong E."/>
            <person name="Huang K."/>
            <person name="Tropini C."/>
            <person name="Ng K."/>
            <person name="Yu B."/>
        </authorList>
    </citation>
    <scope>NUCLEOTIDE SEQUENCE [LARGE SCALE GENOMIC DNA]</scope>
    <source>
        <strain evidence="1 2">NM63_1-25</strain>
    </source>
</reference>
<protein>
    <recommendedName>
        <fullName evidence="3">NVEALA protein</fullName>
    </recommendedName>
</protein>
<dbReference type="InterPro" id="IPR025905">
    <property type="entry name" value="NVEALA"/>
</dbReference>
<proteinExistence type="predicted"/>
<comment type="caution">
    <text evidence="1">The sequence shown here is derived from an EMBL/GenBank/DDBJ whole genome shotgun (WGS) entry which is preliminary data.</text>
</comment>
<dbReference type="EMBL" id="SRYX01000119">
    <property type="protein sequence ID" value="TGY25143.1"/>
    <property type="molecule type" value="Genomic_DNA"/>
</dbReference>
<name>A0A4S2CCB4_9BACE</name>
<evidence type="ECO:0008006" key="3">
    <source>
        <dbReference type="Google" id="ProtNLM"/>
    </source>
</evidence>
<evidence type="ECO:0000313" key="1">
    <source>
        <dbReference type="EMBL" id="TGY25143.1"/>
    </source>
</evidence>
<dbReference type="AlphaFoldDB" id="A0A4S2CCB4"/>
<dbReference type="Pfam" id="PF14055">
    <property type="entry name" value="NVEALA"/>
    <property type="match status" value="1"/>
</dbReference>
<dbReference type="Proteomes" id="UP000309566">
    <property type="component" value="Unassembled WGS sequence"/>
</dbReference>
<dbReference type="RefSeq" id="WP_136000539.1">
    <property type="nucleotide sequence ID" value="NZ_SRYX01000119.1"/>
</dbReference>